<organism evidence="1 2">
    <name type="scientific">Octopus vulgaris</name>
    <name type="common">Common octopus</name>
    <dbReference type="NCBI Taxonomy" id="6645"/>
    <lineage>
        <taxon>Eukaryota</taxon>
        <taxon>Metazoa</taxon>
        <taxon>Spiralia</taxon>
        <taxon>Lophotrochozoa</taxon>
        <taxon>Mollusca</taxon>
        <taxon>Cephalopoda</taxon>
        <taxon>Coleoidea</taxon>
        <taxon>Octopodiformes</taxon>
        <taxon>Octopoda</taxon>
        <taxon>Incirrata</taxon>
        <taxon>Octopodidae</taxon>
        <taxon>Octopus</taxon>
    </lineage>
</organism>
<sequence length="83" mass="9663">MGLNCPSVFASLFVDYINQVLELLFADTFEFGGHSCYLVIEFLMARLIFDFFKPTSFRGCLEHNPYHTVTYDLCRIHIALYNI</sequence>
<reference evidence="1" key="1">
    <citation type="submission" date="2023-08" db="EMBL/GenBank/DDBJ databases">
        <authorList>
            <person name="Alioto T."/>
            <person name="Alioto T."/>
            <person name="Gomez Garrido J."/>
        </authorList>
    </citation>
    <scope>NUCLEOTIDE SEQUENCE</scope>
</reference>
<dbReference type="Proteomes" id="UP001162480">
    <property type="component" value="Chromosome 9"/>
</dbReference>
<gene>
    <name evidence="1" type="ORF">OCTVUL_1B002238</name>
</gene>
<dbReference type="EMBL" id="OX597822">
    <property type="protein sequence ID" value="CAI9727702.1"/>
    <property type="molecule type" value="Genomic_DNA"/>
</dbReference>
<keyword evidence="2" id="KW-1185">Reference proteome</keyword>
<protein>
    <submittedName>
        <fullName evidence="1">Uncharacterized protein</fullName>
    </submittedName>
</protein>
<dbReference type="AlphaFoldDB" id="A0AA36F7V8"/>
<accession>A0AA36F7V8</accession>
<evidence type="ECO:0000313" key="1">
    <source>
        <dbReference type="EMBL" id="CAI9727702.1"/>
    </source>
</evidence>
<proteinExistence type="predicted"/>
<name>A0AA36F7V8_OCTVU</name>
<evidence type="ECO:0000313" key="2">
    <source>
        <dbReference type="Proteomes" id="UP001162480"/>
    </source>
</evidence>